<evidence type="ECO:0000313" key="1">
    <source>
        <dbReference type="EMBL" id="OHT00778.1"/>
    </source>
</evidence>
<comment type="caution">
    <text evidence="1">The sequence shown here is derived from an EMBL/GenBank/DDBJ whole genome shotgun (WGS) entry which is preliminary data.</text>
</comment>
<protein>
    <submittedName>
        <fullName evidence="1">Uncharacterized protein</fullName>
    </submittedName>
</protein>
<keyword evidence="2" id="KW-1185">Reference proteome</keyword>
<dbReference type="OrthoDB" id="10572856at2759"/>
<reference evidence="1" key="1">
    <citation type="submission" date="2016-10" db="EMBL/GenBank/DDBJ databases">
        <authorList>
            <person name="Benchimol M."/>
            <person name="Almeida L.G."/>
            <person name="Vasconcelos A.T."/>
            <person name="Perreira-Neves A."/>
            <person name="Rosa I.A."/>
            <person name="Tasca T."/>
            <person name="Bogo M.R."/>
            <person name="de Souza W."/>
        </authorList>
    </citation>
    <scope>NUCLEOTIDE SEQUENCE [LARGE SCALE GENOMIC DNA]</scope>
    <source>
        <strain evidence="1">K</strain>
    </source>
</reference>
<evidence type="ECO:0000313" key="2">
    <source>
        <dbReference type="Proteomes" id="UP000179807"/>
    </source>
</evidence>
<gene>
    <name evidence="1" type="ORF">TRFO_07756</name>
</gene>
<dbReference type="AlphaFoldDB" id="A0A1J4JPU5"/>
<sequence>MALHFLRTFDSPIRKNLNSTGKSDLSLIWAQAASPVKSPRSKFTTDGEKEAINILSILESSKPSTPKKKLFCPPSMIQSPSQKCSSSSSLNHEDDENQDLLFSRFSITTEKKFELPSEFQNLVTFVFKGPENQNEAWENFKRIAKSVKCGLVACATYAFIFSEGKVHAKAFTGTAQKKLEENSDKLPEFDFDKALDMIDQNQSSEKLSIYSTDQFYYSVVTPFVYNFSEFNSSSGTRYRISVSGYIFAFHIEKFMKMRKNYDSFKTSKSILHQLKYGKNMK</sequence>
<name>A0A1J4JPU5_9EUKA</name>
<dbReference type="RefSeq" id="XP_068353914.1">
    <property type="nucleotide sequence ID" value="XM_068493875.1"/>
</dbReference>
<dbReference type="EMBL" id="MLAK01000938">
    <property type="protein sequence ID" value="OHT00778.1"/>
    <property type="molecule type" value="Genomic_DNA"/>
</dbReference>
<dbReference type="VEuPathDB" id="TrichDB:TRFO_07756"/>
<dbReference type="Proteomes" id="UP000179807">
    <property type="component" value="Unassembled WGS sequence"/>
</dbReference>
<dbReference type="GeneID" id="94828579"/>
<organism evidence="1 2">
    <name type="scientific">Tritrichomonas foetus</name>
    <dbReference type="NCBI Taxonomy" id="1144522"/>
    <lineage>
        <taxon>Eukaryota</taxon>
        <taxon>Metamonada</taxon>
        <taxon>Parabasalia</taxon>
        <taxon>Tritrichomonadida</taxon>
        <taxon>Tritrichomonadidae</taxon>
        <taxon>Tritrichomonas</taxon>
    </lineage>
</organism>
<proteinExistence type="predicted"/>
<accession>A0A1J4JPU5</accession>